<evidence type="ECO:0000256" key="1">
    <source>
        <dbReference type="SAM" id="MobiDB-lite"/>
    </source>
</evidence>
<name>A0A445BA68_ARAHY</name>
<comment type="caution">
    <text evidence="4">The sequence shown here is derived from an EMBL/GenBank/DDBJ whole genome shotgun (WGS) entry which is preliminary data.</text>
</comment>
<keyword evidence="2" id="KW-0472">Membrane</keyword>
<evidence type="ECO:0000256" key="2">
    <source>
        <dbReference type="SAM" id="Phobius"/>
    </source>
</evidence>
<accession>A0A445BA68</accession>
<gene>
    <name evidence="4" type="ORF">Ahy_A10g050715</name>
</gene>
<evidence type="ECO:0000313" key="5">
    <source>
        <dbReference type="Proteomes" id="UP000289738"/>
    </source>
</evidence>
<dbReference type="Pfam" id="PF23041">
    <property type="entry name" value="DUF7036"/>
    <property type="match status" value="1"/>
</dbReference>
<organism evidence="4 5">
    <name type="scientific">Arachis hypogaea</name>
    <name type="common">Peanut</name>
    <dbReference type="NCBI Taxonomy" id="3818"/>
    <lineage>
        <taxon>Eukaryota</taxon>
        <taxon>Viridiplantae</taxon>
        <taxon>Streptophyta</taxon>
        <taxon>Embryophyta</taxon>
        <taxon>Tracheophyta</taxon>
        <taxon>Spermatophyta</taxon>
        <taxon>Magnoliopsida</taxon>
        <taxon>eudicotyledons</taxon>
        <taxon>Gunneridae</taxon>
        <taxon>Pentapetalae</taxon>
        <taxon>rosids</taxon>
        <taxon>fabids</taxon>
        <taxon>Fabales</taxon>
        <taxon>Fabaceae</taxon>
        <taxon>Papilionoideae</taxon>
        <taxon>50 kb inversion clade</taxon>
        <taxon>dalbergioids sensu lato</taxon>
        <taxon>Dalbergieae</taxon>
        <taxon>Pterocarpus clade</taxon>
        <taxon>Arachis</taxon>
    </lineage>
</organism>
<dbReference type="InterPro" id="IPR055464">
    <property type="entry name" value="DUF7036"/>
</dbReference>
<dbReference type="AlphaFoldDB" id="A0A445BA68"/>
<dbReference type="PANTHER" id="PTHR33826:SF4">
    <property type="entry name" value="F20B24.21"/>
    <property type="match status" value="1"/>
</dbReference>
<evidence type="ECO:0000259" key="3">
    <source>
        <dbReference type="Pfam" id="PF23041"/>
    </source>
</evidence>
<feature type="compositionally biased region" description="Low complexity" evidence="1">
    <location>
        <begin position="7"/>
        <end position="21"/>
    </location>
</feature>
<dbReference type="EMBL" id="SDMP01000010">
    <property type="protein sequence ID" value="RYR35575.1"/>
    <property type="molecule type" value="Genomic_DNA"/>
</dbReference>
<protein>
    <recommendedName>
        <fullName evidence="3">DUF7036 domain-containing protein</fullName>
    </recommendedName>
</protein>
<feature type="domain" description="DUF7036" evidence="3">
    <location>
        <begin position="88"/>
        <end position="120"/>
    </location>
</feature>
<keyword evidence="2" id="KW-1133">Transmembrane helix</keyword>
<dbReference type="PANTHER" id="PTHR33826">
    <property type="entry name" value="F20B24.21"/>
    <property type="match status" value="1"/>
</dbReference>
<sequence>MGKQEPEQYLQHQQQRNNAQQQQRHSSGIVCRAFSFLLGTISFKCVFVLILSLSALLSGIFWILPNYSHKLSYDAKVEIKHSAFLQASFRMDRPISELLPYVERLEYDIYGEIGLPNTKVQPQASLVLSSFHLPRFSLGMASLLQAIHS</sequence>
<evidence type="ECO:0000313" key="4">
    <source>
        <dbReference type="EMBL" id="RYR35575.1"/>
    </source>
</evidence>
<keyword evidence="2" id="KW-0812">Transmembrane</keyword>
<proteinExistence type="predicted"/>
<dbReference type="Proteomes" id="UP000289738">
    <property type="component" value="Chromosome A10"/>
</dbReference>
<reference evidence="4 5" key="1">
    <citation type="submission" date="2019-01" db="EMBL/GenBank/DDBJ databases">
        <title>Sequencing of cultivated peanut Arachis hypogaea provides insights into genome evolution and oil improvement.</title>
        <authorList>
            <person name="Chen X."/>
        </authorList>
    </citation>
    <scope>NUCLEOTIDE SEQUENCE [LARGE SCALE GENOMIC DNA]</scope>
    <source>
        <strain evidence="5">cv. Fuhuasheng</strain>
        <tissue evidence="4">Leaves</tissue>
    </source>
</reference>
<feature type="region of interest" description="Disordered" evidence="1">
    <location>
        <begin position="1"/>
        <end position="21"/>
    </location>
</feature>
<feature type="transmembrane region" description="Helical" evidence="2">
    <location>
        <begin position="41"/>
        <end position="64"/>
    </location>
</feature>
<keyword evidence="5" id="KW-1185">Reference proteome</keyword>